<accession>A0A926L7J5</accession>
<sequence length="145" mass="14905">MPAPPVCDPAGRMWAGTMAYDVSPGAGALHRWNTEDGSVTCVLDGLTIPNGPVFTPDGMTGDSDGCIWSAIWGGSQIRRYSPEGQLLQSVDVPALQPTAVCLTGQHLIVSTAAYGPADPGPWDGAVLRASCTATAPVTPGAEQRA</sequence>
<dbReference type="PANTHER" id="PTHR10907">
    <property type="entry name" value="REGUCALCIN"/>
    <property type="match status" value="1"/>
</dbReference>
<organism evidence="3 4">
    <name type="scientific">Streptomyces griseicoloratus</name>
    <dbReference type="NCBI Taxonomy" id="2752516"/>
    <lineage>
        <taxon>Bacteria</taxon>
        <taxon>Bacillati</taxon>
        <taxon>Actinomycetota</taxon>
        <taxon>Actinomycetes</taxon>
        <taxon>Kitasatosporales</taxon>
        <taxon>Streptomycetaceae</taxon>
        <taxon>Streptomyces</taxon>
    </lineage>
</organism>
<keyword evidence="4" id="KW-1185">Reference proteome</keyword>
<dbReference type="PANTHER" id="PTHR10907:SF47">
    <property type="entry name" value="REGUCALCIN"/>
    <property type="match status" value="1"/>
</dbReference>
<dbReference type="InterPro" id="IPR011042">
    <property type="entry name" value="6-blade_b-propeller_TolB-like"/>
</dbReference>
<reference evidence="3" key="1">
    <citation type="submission" date="2020-09" db="EMBL/GenBank/DDBJ databases">
        <title>Streptomyces grisecoloratus sp. nov., isolated from cotton soil.</title>
        <authorList>
            <person name="Xing L."/>
        </authorList>
    </citation>
    <scope>NUCLEOTIDE SEQUENCE</scope>
    <source>
        <strain evidence="3">TRM S81-3</strain>
    </source>
</reference>
<dbReference type="Gene3D" id="2.120.10.30">
    <property type="entry name" value="TolB, C-terminal domain"/>
    <property type="match status" value="2"/>
</dbReference>
<dbReference type="Proteomes" id="UP000621210">
    <property type="component" value="Unassembled WGS sequence"/>
</dbReference>
<evidence type="ECO:0000256" key="1">
    <source>
        <dbReference type="ARBA" id="ARBA00008853"/>
    </source>
</evidence>
<protein>
    <submittedName>
        <fullName evidence="3">SMP-30/gluconolactonase/LRE family protein</fullName>
    </submittedName>
</protein>
<dbReference type="Pfam" id="PF08450">
    <property type="entry name" value="SGL"/>
    <property type="match status" value="1"/>
</dbReference>
<dbReference type="GO" id="GO:0019853">
    <property type="term" value="P:L-ascorbic acid biosynthetic process"/>
    <property type="evidence" value="ECO:0007669"/>
    <property type="project" value="TreeGrafter"/>
</dbReference>
<evidence type="ECO:0000313" key="4">
    <source>
        <dbReference type="Proteomes" id="UP000621210"/>
    </source>
</evidence>
<dbReference type="SUPFAM" id="SSF63829">
    <property type="entry name" value="Calcium-dependent phosphotriesterase"/>
    <property type="match status" value="1"/>
</dbReference>
<dbReference type="GO" id="GO:0005509">
    <property type="term" value="F:calcium ion binding"/>
    <property type="evidence" value="ECO:0007669"/>
    <property type="project" value="TreeGrafter"/>
</dbReference>
<evidence type="ECO:0000259" key="2">
    <source>
        <dbReference type="Pfam" id="PF08450"/>
    </source>
</evidence>
<comment type="similarity">
    <text evidence="1">Belongs to the SMP-30/CGR1 family.</text>
</comment>
<dbReference type="InterPro" id="IPR013658">
    <property type="entry name" value="SGL"/>
</dbReference>
<proteinExistence type="inferred from homology"/>
<feature type="domain" description="SMP-30/Gluconolactonase/LRE-like region" evidence="2">
    <location>
        <begin position="56"/>
        <end position="111"/>
    </location>
</feature>
<dbReference type="EMBL" id="JACVQF010000230">
    <property type="protein sequence ID" value="MBD0424082.1"/>
    <property type="molecule type" value="Genomic_DNA"/>
</dbReference>
<dbReference type="AlphaFoldDB" id="A0A926L7J5"/>
<name>A0A926L7J5_9ACTN</name>
<reference evidence="3" key="2">
    <citation type="submission" date="2020-09" db="EMBL/GenBank/DDBJ databases">
        <authorList>
            <person name="Luo X."/>
        </authorList>
    </citation>
    <scope>NUCLEOTIDE SEQUENCE</scope>
    <source>
        <strain evidence="3">TRM S81-3</strain>
    </source>
</reference>
<comment type="caution">
    <text evidence="3">The sequence shown here is derived from an EMBL/GenBank/DDBJ whole genome shotgun (WGS) entry which is preliminary data.</text>
</comment>
<gene>
    <name evidence="3" type="ORF">H0H10_33805</name>
</gene>
<dbReference type="RefSeq" id="WP_188185004.1">
    <property type="nucleotide sequence ID" value="NZ_JACVQF010000230.1"/>
</dbReference>
<dbReference type="GO" id="GO:0004341">
    <property type="term" value="F:gluconolactonase activity"/>
    <property type="evidence" value="ECO:0007669"/>
    <property type="project" value="TreeGrafter"/>
</dbReference>
<evidence type="ECO:0000313" key="3">
    <source>
        <dbReference type="EMBL" id="MBD0424082.1"/>
    </source>
</evidence>